<organism evidence="3 4">
    <name type="scientific">Nocardioides currus</name>
    <dbReference type="NCBI Taxonomy" id="2133958"/>
    <lineage>
        <taxon>Bacteria</taxon>
        <taxon>Bacillati</taxon>
        <taxon>Actinomycetota</taxon>
        <taxon>Actinomycetes</taxon>
        <taxon>Propionibacteriales</taxon>
        <taxon>Nocardioidaceae</taxon>
        <taxon>Nocardioides</taxon>
    </lineage>
</organism>
<protein>
    <submittedName>
        <fullName evidence="3">Serine hydrolase</fullName>
    </submittedName>
</protein>
<evidence type="ECO:0000259" key="2">
    <source>
        <dbReference type="Pfam" id="PF00144"/>
    </source>
</evidence>
<evidence type="ECO:0000313" key="4">
    <source>
        <dbReference type="Proteomes" id="UP000244867"/>
    </source>
</evidence>
<dbReference type="Pfam" id="PF00144">
    <property type="entry name" value="Beta-lactamase"/>
    <property type="match status" value="1"/>
</dbReference>
<dbReference type="GO" id="GO:0016787">
    <property type="term" value="F:hydrolase activity"/>
    <property type="evidence" value="ECO:0007669"/>
    <property type="project" value="UniProtKB-KW"/>
</dbReference>
<comment type="caution">
    <text evidence="3">The sequence shown here is derived from an EMBL/GenBank/DDBJ whole genome shotgun (WGS) entry which is preliminary data.</text>
</comment>
<dbReference type="AlphaFoldDB" id="A0A2R7YUY0"/>
<dbReference type="PANTHER" id="PTHR43283:SF7">
    <property type="entry name" value="BETA-LACTAMASE-RELATED DOMAIN-CONTAINING PROTEIN"/>
    <property type="match status" value="1"/>
</dbReference>
<keyword evidence="3" id="KW-0378">Hydrolase</keyword>
<evidence type="ECO:0000313" key="3">
    <source>
        <dbReference type="EMBL" id="PUA80104.1"/>
    </source>
</evidence>
<dbReference type="Gene3D" id="3.40.710.10">
    <property type="entry name" value="DD-peptidase/beta-lactamase superfamily"/>
    <property type="match status" value="1"/>
</dbReference>
<dbReference type="EMBL" id="PYXZ01000007">
    <property type="protein sequence ID" value="PUA80104.1"/>
    <property type="molecule type" value="Genomic_DNA"/>
</dbReference>
<dbReference type="Proteomes" id="UP000244867">
    <property type="component" value="Unassembled WGS sequence"/>
</dbReference>
<gene>
    <name evidence="3" type="ORF">C7S10_16295</name>
</gene>
<evidence type="ECO:0000256" key="1">
    <source>
        <dbReference type="SAM" id="MobiDB-lite"/>
    </source>
</evidence>
<keyword evidence="4" id="KW-1185">Reference proteome</keyword>
<sequence length="520" mass="55153">MKTACSGPSMPAISMSPSKLSTCRPKALRRTVMSRPPMVSWPSIPSSIRSASMIIPAQVPKAGSPSAMRSRSGSYSSKILASLIMVVDSPPGMTSPSTAASSEGRRTATASSPRRRSASRCSRTSPWRASTPMLWSTSADPRRHAPPILGRMPARRLRLLAGALVLVLAAPASVAAADARPDRIDGWTTASPGEVGLSRAALARHARLAKQRGSTCLAVVRRGKLAGDWNWGTPRTTPREVFSVTKSVTSTLVGIAAGDGLLELDDPVSRYVPQWRGTASADVTIRNLLSNDSGRFWSLESDYSLLVKSSDRTGYAVGLTQQHPAGSAWAYNNAAIQVLDAVLRRATGLRTDVFAQRRLFDPLGMTHTRMTRDSSGRSTNAFFGMQTTCLDLARLGRLFLQQGRVDGERVVPRAFVRAAVGRSSTAHNAAYGYLWWLNRPGTLRGPTDAVDDAGQPVTPRTGQLAPAASPRMFAALGLGGQVLLVDPGSGTIVVRLGTDSLAGQNQAFAEAAAVVTDAVG</sequence>
<feature type="region of interest" description="Disordered" evidence="1">
    <location>
        <begin position="91"/>
        <end position="144"/>
    </location>
</feature>
<dbReference type="InterPro" id="IPR001466">
    <property type="entry name" value="Beta-lactam-related"/>
</dbReference>
<accession>A0A2R7YUY0</accession>
<feature type="domain" description="Beta-lactamase-related" evidence="2">
    <location>
        <begin position="210"/>
        <end position="499"/>
    </location>
</feature>
<proteinExistence type="predicted"/>
<name>A0A2R7YUY0_9ACTN</name>
<reference evidence="3 4" key="1">
    <citation type="submission" date="2018-03" db="EMBL/GenBank/DDBJ databases">
        <authorList>
            <person name="Keele B.F."/>
        </authorList>
    </citation>
    <scope>NUCLEOTIDE SEQUENCE [LARGE SCALE GENOMIC DNA]</scope>
    <source>
        <strain evidence="3 4">IB-3</strain>
    </source>
</reference>
<feature type="compositionally biased region" description="Polar residues" evidence="1">
    <location>
        <begin position="92"/>
        <end position="101"/>
    </location>
</feature>
<dbReference type="InterPro" id="IPR012338">
    <property type="entry name" value="Beta-lactam/transpept-like"/>
</dbReference>
<dbReference type="InterPro" id="IPR050789">
    <property type="entry name" value="Diverse_Enzym_Activities"/>
</dbReference>
<dbReference type="PANTHER" id="PTHR43283">
    <property type="entry name" value="BETA-LACTAMASE-RELATED"/>
    <property type="match status" value="1"/>
</dbReference>
<feature type="region of interest" description="Disordered" evidence="1">
    <location>
        <begin position="1"/>
        <end position="22"/>
    </location>
</feature>
<dbReference type="SUPFAM" id="SSF56601">
    <property type="entry name" value="beta-lactamase/transpeptidase-like"/>
    <property type="match status" value="1"/>
</dbReference>